<keyword evidence="1" id="KW-0175">Coiled coil</keyword>
<gene>
    <name evidence="2" type="ORF">ZYGR_0AD02060</name>
</gene>
<evidence type="ECO:0000256" key="1">
    <source>
        <dbReference type="SAM" id="Coils"/>
    </source>
</evidence>
<dbReference type="AlphaFoldDB" id="A0A1Q3A5W7"/>
<name>A0A1Q3A5W7_ZYGRO</name>
<protein>
    <submittedName>
        <fullName evidence="2">Uncharacterized protein</fullName>
    </submittedName>
</protein>
<feature type="coiled-coil region" evidence="1">
    <location>
        <begin position="236"/>
        <end position="291"/>
    </location>
</feature>
<accession>A0A1Q3A5W7</accession>
<organism evidence="2 3">
    <name type="scientific">Zygosaccharomyces rouxii</name>
    <dbReference type="NCBI Taxonomy" id="4956"/>
    <lineage>
        <taxon>Eukaryota</taxon>
        <taxon>Fungi</taxon>
        <taxon>Dikarya</taxon>
        <taxon>Ascomycota</taxon>
        <taxon>Saccharomycotina</taxon>
        <taxon>Saccharomycetes</taxon>
        <taxon>Saccharomycetales</taxon>
        <taxon>Saccharomycetaceae</taxon>
        <taxon>Zygosaccharomyces</taxon>
    </lineage>
</organism>
<evidence type="ECO:0000313" key="2">
    <source>
        <dbReference type="EMBL" id="GAV51023.1"/>
    </source>
</evidence>
<reference evidence="2 3" key="1">
    <citation type="submission" date="2016-08" db="EMBL/GenBank/DDBJ databases">
        <title>Draft genome sequence of allopolyploid Zygosaccharomyces rouxii.</title>
        <authorList>
            <person name="Watanabe J."/>
            <person name="Uehara K."/>
            <person name="Mogi Y."/>
            <person name="Tsukioka Y."/>
        </authorList>
    </citation>
    <scope>NUCLEOTIDE SEQUENCE [LARGE SCALE GENOMIC DNA]</scope>
    <source>
        <strain evidence="2 3">NBRC 110957</strain>
    </source>
</reference>
<evidence type="ECO:0000313" key="3">
    <source>
        <dbReference type="Proteomes" id="UP000187013"/>
    </source>
</evidence>
<dbReference type="Proteomes" id="UP000187013">
    <property type="component" value="Unassembled WGS sequence"/>
</dbReference>
<sequence>MITNIHSQSDEQMDNIFVLNNFDQLNTVLLEEADILTVEKIWEIITTSGSLASDKSNGNSRVISQKNATHNSKNSTTGFTPGYVSDFELNAFGEFWQGASGEKSDTLGFSSRCFLELAPVVGGPVMVDLREFMEQVKPDAIEEQKRPLQDINIAGNPIFENSSQIEFSNVPETSKNSRVSEDATELITNATQFLGDNKVSEFQSTNLRGSRHILNTKKLACKQKSRSTVTNLNDGYRKLKGKLKREISTCNKLELEKQDQLLQLQGLKDEYSRLQDKLTGVLAMNNELEKRNQMTDFYKLNFTNQYRKFDSKFDEFEKSTLLLQKERSARRALLREMKACSINMKSLKKRKIKPAGNKELNNLKGWESKYMQFAERCSTVERIIQKGEVNLQKLFYELRNHSKEFHPVKIDETSFFPSTPTDSCMTESSWISKYLVLEKNSLSEDLNTIPPLSSGLCRSVC</sequence>
<dbReference type="EMBL" id="BDGX01000030">
    <property type="protein sequence ID" value="GAV51023.1"/>
    <property type="molecule type" value="Genomic_DNA"/>
</dbReference>
<comment type="caution">
    <text evidence="2">The sequence shown here is derived from an EMBL/GenBank/DDBJ whole genome shotgun (WGS) entry which is preliminary data.</text>
</comment>
<proteinExistence type="predicted"/>